<comment type="caution">
    <text evidence="2">The sequence shown here is derived from an EMBL/GenBank/DDBJ whole genome shotgun (WGS) entry which is preliminary data.</text>
</comment>
<dbReference type="PATRIC" id="fig|394096.3.peg.5128"/>
<feature type="region of interest" description="Disordered" evidence="1">
    <location>
        <begin position="280"/>
        <end position="303"/>
    </location>
</feature>
<protein>
    <submittedName>
        <fullName evidence="2">Uncharacterized protein</fullName>
    </submittedName>
</protein>
<dbReference type="Proteomes" id="UP000028725">
    <property type="component" value="Unassembled WGS sequence"/>
</dbReference>
<organism evidence="2 3">
    <name type="scientific">Hyalangium minutum</name>
    <dbReference type="NCBI Taxonomy" id="394096"/>
    <lineage>
        <taxon>Bacteria</taxon>
        <taxon>Pseudomonadati</taxon>
        <taxon>Myxococcota</taxon>
        <taxon>Myxococcia</taxon>
        <taxon>Myxococcales</taxon>
        <taxon>Cystobacterineae</taxon>
        <taxon>Archangiaceae</taxon>
        <taxon>Hyalangium</taxon>
    </lineage>
</organism>
<evidence type="ECO:0000313" key="2">
    <source>
        <dbReference type="EMBL" id="KFE66887.1"/>
    </source>
</evidence>
<reference evidence="2 3" key="1">
    <citation type="submission" date="2014-04" db="EMBL/GenBank/DDBJ databases">
        <title>Genome assembly of Hyalangium minutum DSM 14724.</title>
        <authorList>
            <person name="Sharma G."/>
            <person name="Subramanian S."/>
        </authorList>
    </citation>
    <scope>NUCLEOTIDE SEQUENCE [LARGE SCALE GENOMIC DNA]</scope>
    <source>
        <strain evidence="2 3">DSM 14724</strain>
    </source>
</reference>
<dbReference type="OrthoDB" id="5379455at2"/>
<dbReference type="EMBL" id="JMCB01000009">
    <property type="protein sequence ID" value="KFE66887.1"/>
    <property type="molecule type" value="Genomic_DNA"/>
</dbReference>
<evidence type="ECO:0000256" key="1">
    <source>
        <dbReference type="SAM" id="MobiDB-lite"/>
    </source>
</evidence>
<name>A0A085WGS4_9BACT</name>
<dbReference type="AlphaFoldDB" id="A0A085WGS4"/>
<proteinExistence type="predicted"/>
<sequence length="303" mass="34287">MRYFGVLALLAAVLGGSIMFHKRLKAEALEAQKDADAARIQKDYLERVGWMRTNPDEKSYREELAPFFKTYFEQVDAHLTKYKGNKEFDSYIAEVERKAEGGKDEKVAERKAAYEYTRKVFDAFRKGKYSPVWTATDKGMRLDVVSADVVMVQGTPQVRFLLALWGAQRELKDDGKVKKMITSAAFEASWKLTDAKGKLFGEMKGQDPSNKIDYPERYIAEFPPQMVLGHYDMDLVPSEVAKMEIAFKVSSRSTSGGTADANYLWKLDVPSDWRLSAGMKWEGATEETRPEEEIDPAAAAKTP</sequence>
<evidence type="ECO:0000313" key="3">
    <source>
        <dbReference type="Proteomes" id="UP000028725"/>
    </source>
</evidence>
<dbReference type="RefSeq" id="WP_044191981.1">
    <property type="nucleotide sequence ID" value="NZ_JMCB01000009.1"/>
</dbReference>
<accession>A0A085WGS4</accession>
<dbReference type="STRING" id="394096.DB31_9101"/>
<gene>
    <name evidence="2" type="ORF">DB31_9101</name>
</gene>
<keyword evidence="3" id="KW-1185">Reference proteome</keyword>